<evidence type="ECO:0000313" key="2">
    <source>
        <dbReference type="EMBL" id="MBB3838137.1"/>
    </source>
</evidence>
<evidence type="ECO:0000259" key="1">
    <source>
        <dbReference type="Pfam" id="PF08885"/>
    </source>
</evidence>
<dbReference type="SUPFAM" id="SSF52266">
    <property type="entry name" value="SGNH hydrolase"/>
    <property type="match status" value="1"/>
</dbReference>
<name>A0A7W5ZLW5_9BACT</name>
<proteinExistence type="predicted"/>
<reference evidence="2 3" key="1">
    <citation type="submission" date="2020-08" db="EMBL/GenBank/DDBJ databases">
        <title>Genomic Encyclopedia of Type Strains, Phase IV (KMG-IV): sequencing the most valuable type-strain genomes for metagenomic binning, comparative biology and taxonomic classification.</title>
        <authorList>
            <person name="Goeker M."/>
        </authorList>
    </citation>
    <scope>NUCLEOTIDE SEQUENCE [LARGE SCALE GENOMIC DNA]</scope>
    <source>
        <strain evidence="2 3">DSM 17976</strain>
    </source>
</reference>
<feature type="domain" description="GSCFA" evidence="1">
    <location>
        <begin position="22"/>
        <end position="252"/>
    </location>
</feature>
<evidence type="ECO:0000313" key="3">
    <source>
        <dbReference type="Proteomes" id="UP000541352"/>
    </source>
</evidence>
<organism evidence="2 3">
    <name type="scientific">Runella defluvii</name>
    <dbReference type="NCBI Taxonomy" id="370973"/>
    <lineage>
        <taxon>Bacteria</taxon>
        <taxon>Pseudomonadati</taxon>
        <taxon>Bacteroidota</taxon>
        <taxon>Cytophagia</taxon>
        <taxon>Cytophagales</taxon>
        <taxon>Spirosomataceae</taxon>
        <taxon>Runella</taxon>
    </lineage>
</organism>
<dbReference type="InterPro" id="IPR014982">
    <property type="entry name" value="GSCFA"/>
</dbReference>
<dbReference type="RefSeq" id="WP_183973304.1">
    <property type="nucleotide sequence ID" value="NZ_JACIBY010000004.1"/>
</dbReference>
<dbReference type="EMBL" id="JACIBY010000004">
    <property type="protein sequence ID" value="MBB3838137.1"/>
    <property type="molecule type" value="Genomic_DNA"/>
</dbReference>
<sequence>MHFRTELIVPESPDKITLQTPVLTLGSCFAEVIGTKLVENKIPTLSNPFGTLFNPLSIVKLLHHALEGTPPDERLYVEHQGVWFHYDFHSSLWAASREELRERLVTTLAAVQQWLSRTEVLIITLGTAFVYRHLESGQWVANCHKTPSSAFQRKLLQTEQIVAAFDGFFTKLPTSLKAIFTVSPVRHTRDTLPLNAVSKSLLRVACHELSERGHAYFPAYELLLDDLRDYRFYKSDLIHPNEQAEDYIFERFANAYFTKELQKFIQEWQKIRQALGHRPLYPNTASHRQFLENLLQKLQKIAIDVDVNPELATVSEQLASL</sequence>
<dbReference type="Pfam" id="PF08885">
    <property type="entry name" value="GSCFA"/>
    <property type="match status" value="1"/>
</dbReference>
<accession>A0A7W5ZLW5</accession>
<comment type="caution">
    <text evidence="2">The sequence shown here is derived from an EMBL/GenBank/DDBJ whole genome shotgun (WGS) entry which is preliminary data.</text>
</comment>
<keyword evidence="3" id="KW-1185">Reference proteome</keyword>
<dbReference type="Proteomes" id="UP000541352">
    <property type="component" value="Unassembled WGS sequence"/>
</dbReference>
<dbReference type="PROSITE" id="PS51257">
    <property type="entry name" value="PROKAR_LIPOPROTEIN"/>
    <property type="match status" value="1"/>
</dbReference>
<dbReference type="AlphaFoldDB" id="A0A7W5ZLW5"/>
<gene>
    <name evidence="2" type="ORF">FHS57_002142</name>
</gene>
<protein>
    <recommendedName>
        <fullName evidence="1">GSCFA domain-containing protein</fullName>
    </recommendedName>
</protein>